<keyword evidence="1" id="KW-1133">Transmembrane helix</keyword>
<sequence>MEFQIFFRELTIDVVDSEAHEENSYGICSGDYKKPYETYDLTNRMGRERNGSPITPNELPHNWMRTHGQEEKKIEMIIDKHISSLGFSAFCSLYATLFVCIYYLLYVLSMFKNRYSILAMCSLLKVNPLTDLLDFSTLSMCNSNSCLYNLSKLIRNTSI</sequence>
<reference evidence="2 3" key="1">
    <citation type="submission" date="2014-10" db="EMBL/GenBank/DDBJ databases">
        <title>Draft genome of the hookworm Ancylostoma caninum.</title>
        <authorList>
            <person name="Mitreva M."/>
        </authorList>
    </citation>
    <scope>NUCLEOTIDE SEQUENCE [LARGE SCALE GENOMIC DNA]</scope>
    <source>
        <strain evidence="2 3">Baltimore</strain>
    </source>
</reference>
<comment type="caution">
    <text evidence="2">The sequence shown here is derived from an EMBL/GenBank/DDBJ whole genome shotgun (WGS) entry which is preliminary data.</text>
</comment>
<name>A0A368F4B3_ANCCA</name>
<protein>
    <submittedName>
        <fullName evidence="2">Uncharacterized protein</fullName>
    </submittedName>
</protein>
<keyword evidence="1" id="KW-0472">Membrane</keyword>
<gene>
    <name evidence="2" type="ORF">ANCCAN_27317</name>
</gene>
<dbReference type="AlphaFoldDB" id="A0A368F4B3"/>
<feature type="transmembrane region" description="Helical" evidence="1">
    <location>
        <begin position="82"/>
        <end position="105"/>
    </location>
</feature>
<proteinExistence type="predicted"/>
<accession>A0A368F4B3</accession>
<organism evidence="2 3">
    <name type="scientific">Ancylostoma caninum</name>
    <name type="common">Dog hookworm</name>
    <dbReference type="NCBI Taxonomy" id="29170"/>
    <lineage>
        <taxon>Eukaryota</taxon>
        <taxon>Metazoa</taxon>
        <taxon>Ecdysozoa</taxon>
        <taxon>Nematoda</taxon>
        <taxon>Chromadorea</taxon>
        <taxon>Rhabditida</taxon>
        <taxon>Rhabditina</taxon>
        <taxon>Rhabditomorpha</taxon>
        <taxon>Strongyloidea</taxon>
        <taxon>Ancylostomatidae</taxon>
        <taxon>Ancylostomatinae</taxon>
        <taxon>Ancylostoma</taxon>
    </lineage>
</organism>
<evidence type="ECO:0000313" key="3">
    <source>
        <dbReference type="Proteomes" id="UP000252519"/>
    </source>
</evidence>
<evidence type="ECO:0000313" key="2">
    <source>
        <dbReference type="EMBL" id="RCN26954.1"/>
    </source>
</evidence>
<dbReference type="Proteomes" id="UP000252519">
    <property type="component" value="Unassembled WGS sequence"/>
</dbReference>
<dbReference type="EMBL" id="JOJR01005474">
    <property type="protein sequence ID" value="RCN26954.1"/>
    <property type="molecule type" value="Genomic_DNA"/>
</dbReference>
<keyword evidence="1" id="KW-0812">Transmembrane</keyword>
<evidence type="ECO:0000256" key="1">
    <source>
        <dbReference type="SAM" id="Phobius"/>
    </source>
</evidence>
<keyword evidence="3" id="KW-1185">Reference proteome</keyword>